<evidence type="ECO:0000256" key="1">
    <source>
        <dbReference type="SAM" id="Phobius"/>
    </source>
</evidence>
<dbReference type="SUPFAM" id="SSF54523">
    <property type="entry name" value="Pili subunits"/>
    <property type="match status" value="1"/>
</dbReference>
<dbReference type="STRING" id="1121338.CLTEP_07330"/>
<reference evidence="2 3" key="1">
    <citation type="submission" date="2016-02" db="EMBL/GenBank/DDBJ databases">
        <title>Genome sequence of Clostridium tepidiprofundi DSM 19306.</title>
        <authorList>
            <person name="Poehlein A."/>
            <person name="Daniel R."/>
        </authorList>
    </citation>
    <scope>NUCLEOTIDE SEQUENCE [LARGE SCALE GENOMIC DNA]</scope>
    <source>
        <strain evidence="2 3">DSM 19306</strain>
    </source>
</reference>
<comment type="caution">
    <text evidence="2">The sequence shown here is derived from an EMBL/GenBank/DDBJ whole genome shotgun (WGS) entry which is preliminary data.</text>
</comment>
<dbReference type="Proteomes" id="UP000075531">
    <property type="component" value="Unassembled WGS sequence"/>
</dbReference>
<dbReference type="AlphaFoldDB" id="A0A151B607"/>
<proteinExistence type="predicted"/>
<evidence type="ECO:0000313" key="3">
    <source>
        <dbReference type="Proteomes" id="UP000075531"/>
    </source>
</evidence>
<dbReference type="Pfam" id="PF07963">
    <property type="entry name" value="N_methyl"/>
    <property type="match status" value="1"/>
</dbReference>
<feature type="transmembrane region" description="Helical" evidence="1">
    <location>
        <begin position="25"/>
        <end position="45"/>
    </location>
</feature>
<dbReference type="InterPro" id="IPR045584">
    <property type="entry name" value="Pilin-like"/>
</dbReference>
<dbReference type="Gene3D" id="3.30.700.10">
    <property type="entry name" value="Glycoprotein, Type 4 Pilin"/>
    <property type="match status" value="1"/>
</dbReference>
<organism evidence="2 3">
    <name type="scientific">Clostridium tepidiprofundi DSM 19306</name>
    <dbReference type="NCBI Taxonomy" id="1121338"/>
    <lineage>
        <taxon>Bacteria</taxon>
        <taxon>Bacillati</taxon>
        <taxon>Bacillota</taxon>
        <taxon>Clostridia</taxon>
        <taxon>Eubacteriales</taxon>
        <taxon>Clostridiaceae</taxon>
        <taxon>Clostridium</taxon>
    </lineage>
</organism>
<protein>
    <submittedName>
        <fullName evidence="2">Type II secretion system protein G</fullName>
    </submittedName>
</protein>
<dbReference type="InterPro" id="IPR012902">
    <property type="entry name" value="N_methyl_site"/>
</dbReference>
<evidence type="ECO:0000313" key="2">
    <source>
        <dbReference type="EMBL" id="KYH35329.1"/>
    </source>
</evidence>
<name>A0A151B607_9CLOT</name>
<keyword evidence="1" id="KW-0812">Transmembrane</keyword>
<keyword evidence="1" id="KW-0472">Membrane</keyword>
<dbReference type="RefSeq" id="WP_066822767.1">
    <property type="nucleotide sequence ID" value="NZ_LTBA01000004.1"/>
</dbReference>
<dbReference type="PROSITE" id="PS00409">
    <property type="entry name" value="PROKAR_NTER_METHYL"/>
    <property type="match status" value="1"/>
</dbReference>
<dbReference type="PATRIC" id="fig|1121338.3.peg.745"/>
<dbReference type="EMBL" id="LTBA01000004">
    <property type="protein sequence ID" value="KYH35329.1"/>
    <property type="molecule type" value="Genomic_DNA"/>
</dbReference>
<gene>
    <name evidence="2" type="primary">epsG</name>
    <name evidence="2" type="ORF">CLTEP_07330</name>
</gene>
<keyword evidence="1" id="KW-1133">Transmembrane helix</keyword>
<accession>A0A151B607</accession>
<sequence length="154" mass="16940">MGSISQIFKKFSRVFNKRYDSKKGFTLIELIIVIAILGILAMITVPKLNGIKEEAKEKADLANAKIIANATAILMAQDKITSDISHTSVNAVLDENTKHYPADLIEGYLQEVPIPQEGGRFAVDVDVSTGKIEVYRVKVDFGKNKVSGSKLIYP</sequence>
<keyword evidence="3" id="KW-1185">Reference proteome</keyword>
<dbReference type="NCBIfam" id="TIGR02532">
    <property type="entry name" value="IV_pilin_GFxxxE"/>
    <property type="match status" value="1"/>
</dbReference>